<evidence type="ECO:0000313" key="2">
    <source>
        <dbReference type="Proteomes" id="UP000676336"/>
    </source>
</evidence>
<feature type="non-terminal residue" evidence="1">
    <location>
        <position position="1"/>
    </location>
</feature>
<dbReference type="AlphaFoldDB" id="A0A8S3B5Z5"/>
<proteinExistence type="predicted"/>
<protein>
    <submittedName>
        <fullName evidence="1">Uncharacterized protein</fullName>
    </submittedName>
</protein>
<comment type="caution">
    <text evidence="1">The sequence shown here is derived from an EMBL/GenBank/DDBJ whole genome shotgun (WGS) entry which is preliminary data.</text>
</comment>
<accession>A0A8S3B5Z5</accession>
<reference evidence="1" key="1">
    <citation type="submission" date="2021-02" db="EMBL/GenBank/DDBJ databases">
        <authorList>
            <person name="Nowell W R."/>
        </authorList>
    </citation>
    <scope>NUCLEOTIDE SEQUENCE</scope>
</reference>
<gene>
    <name evidence="1" type="ORF">SMN809_LOCUS47151</name>
</gene>
<name>A0A8S3B5Z5_9BILA</name>
<organism evidence="1 2">
    <name type="scientific">Rotaria magnacalcarata</name>
    <dbReference type="NCBI Taxonomy" id="392030"/>
    <lineage>
        <taxon>Eukaryota</taxon>
        <taxon>Metazoa</taxon>
        <taxon>Spiralia</taxon>
        <taxon>Gnathifera</taxon>
        <taxon>Rotifera</taxon>
        <taxon>Eurotatoria</taxon>
        <taxon>Bdelloidea</taxon>
        <taxon>Philodinida</taxon>
        <taxon>Philodinidae</taxon>
        <taxon>Rotaria</taxon>
    </lineage>
</organism>
<sequence>TIGRKTKDRNSKTHRLDTAVPSNTDRINVVLPLGSYQARATTDKQCEDIMKIKFPDYNPQPRESLFPWAMHLRPGDIIVAYCELVCNAARRPQLRFIDGILLFDSMLHMICAHRRNLQ</sequence>
<evidence type="ECO:0000313" key="1">
    <source>
        <dbReference type="EMBL" id="CAF4800387.1"/>
    </source>
</evidence>
<dbReference type="Proteomes" id="UP000676336">
    <property type="component" value="Unassembled WGS sequence"/>
</dbReference>
<dbReference type="EMBL" id="CAJOBI010148479">
    <property type="protein sequence ID" value="CAF4800387.1"/>
    <property type="molecule type" value="Genomic_DNA"/>
</dbReference>